<dbReference type="Proteomes" id="UP000095282">
    <property type="component" value="Unplaced"/>
</dbReference>
<keyword evidence="2" id="KW-0472">Membrane</keyword>
<keyword evidence="3" id="KW-0732">Signal</keyword>
<proteinExistence type="predicted"/>
<sequence length="432" mass="44184">MFHPTLLLPVLIGCSLASFISPQYVNSYAYYGGDTDGSGAIPDGAIPTISTTTANGKVVVTNCAVCRLCCIGRNVTYTILTIPSGVDPQTPYNQEGYAVPPQGSYPVYPPGPYAPVPPGPPVPPAPPAPSPPGPAPPAPAPPAPAPPAPAPPGPAPPGPAPPAPAPPSPPGPYPPGPYPPGPYPPGPYPPGPYPQEPYYPTAPEQYATPPTSTTPTTTTTIPTTTTPAPVQPCVPTTTTTQSPVTTPCPYVPLPSEPYYPPQTEGPSTPPTVENSYPTPGYATSPSYVFPGPTTTTIPVPPGSVTECCTIDLRTLQATVSCGIEGASGCCSQSCSPANTVQRAVSINWQLLARFFGNVGSQIKCTDAVRLGLVNESEIRGVCPPTYLTPAPTTEGPTKSPEVPPNGDAYVVPSSVASISTIFTAIIAFVLCL</sequence>
<organism evidence="4 5">
    <name type="scientific">Caenorhabditis tropicalis</name>
    <dbReference type="NCBI Taxonomy" id="1561998"/>
    <lineage>
        <taxon>Eukaryota</taxon>
        <taxon>Metazoa</taxon>
        <taxon>Ecdysozoa</taxon>
        <taxon>Nematoda</taxon>
        <taxon>Chromadorea</taxon>
        <taxon>Rhabditida</taxon>
        <taxon>Rhabditina</taxon>
        <taxon>Rhabditomorpha</taxon>
        <taxon>Rhabditoidea</taxon>
        <taxon>Rhabditidae</taxon>
        <taxon>Peloderinae</taxon>
        <taxon>Caenorhabditis</taxon>
    </lineage>
</organism>
<evidence type="ECO:0000256" key="1">
    <source>
        <dbReference type="SAM" id="MobiDB-lite"/>
    </source>
</evidence>
<evidence type="ECO:0000313" key="5">
    <source>
        <dbReference type="WBParaSite" id="Csp11.Scaffold629.g9028.t1"/>
    </source>
</evidence>
<dbReference type="WBParaSite" id="Csp11.Scaffold629.g9028.t1">
    <property type="protein sequence ID" value="Csp11.Scaffold629.g9028.t1"/>
    <property type="gene ID" value="Csp11.Scaffold629.g9028"/>
</dbReference>
<keyword evidence="4" id="KW-1185">Reference proteome</keyword>
<reference evidence="5" key="1">
    <citation type="submission" date="2016-11" db="UniProtKB">
        <authorList>
            <consortium name="WormBaseParasite"/>
        </authorList>
    </citation>
    <scope>IDENTIFICATION</scope>
</reference>
<feature type="compositionally biased region" description="Pro residues" evidence="1">
    <location>
        <begin position="186"/>
        <end position="197"/>
    </location>
</feature>
<feature type="region of interest" description="Disordered" evidence="1">
    <location>
        <begin position="124"/>
        <end position="173"/>
    </location>
</feature>
<keyword evidence="2" id="KW-1133">Transmembrane helix</keyword>
<feature type="chain" id="PRO_5009308954" evidence="3">
    <location>
        <begin position="18"/>
        <end position="432"/>
    </location>
</feature>
<accession>A0A1I7UGA3</accession>
<name>A0A1I7UGA3_9PELO</name>
<evidence type="ECO:0000256" key="3">
    <source>
        <dbReference type="SAM" id="SignalP"/>
    </source>
</evidence>
<feature type="signal peptide" evidence="3">
    <location>
        <begin position="1"/>
        <end position="17"/>
    </location>
</feature>
<feature type="compositionally biased region" description="Polar residues" evidence="1">
    <location>
        <begin position="264"/>
        <end position="273"/>
    </location>
</feature>
<feature type="transmembrane region" description="Helical" evidence="2">
    <location>
        <begin position="409"/>
        <end position="431"/>
    </location>
</feature>
<evidence type="ECO:0000256" key="2">
    <source>
        <dbReference type="SAM" id="Phobius"/>
    </source>
</evidence>
<keyword evidence="2" id="KW-0812">Transmembrane</keyword>
<protein>
    <submittedName>
        <fullName evidence="5">DUF281 domain-containing protein</fullName>
    </submittedName>
</protein>
<dbReference type="AlphaFoldDB" id="A0A1I7UGA3"/>
<dbReference type="STRING" id="1561998.A0A1I7UGA3"/>
<evidence type="ECO:0000313" key="4">
    <source>
        <dbReference type="Proteomes" id="UP000095282"/>
    </source>
</evidence>
<feature type="region of interest" description="Disordered" evidence="1">
    <location>
        <begin position="186"/>
        <end position="273"/>
    </location>
</feature>
<feature type="compositionally biased region" description="Pro residues" evidence="1">
    <location>
        <begin position="249"/>
        <end position="260"/>
    </location>
</feature>
<dbReference type="eggNOG" id="ENOG502QS87">
    <property type="taxonomic scope" value="Eukaryota"/>
</dbReference>
<feature type="compositionally biased region" description="Low complexity" evidence="1">
    <location>
        <begin position="207"/>
        <end position="248"/>
    </location>
</feature>